<dbReference type="RefSeq" id="WP_008489348.1">
    <property type="nucleotide sequence ID" value="NZ_AMRG01000012.1"/>
</dbReference>
<comment type="caution">
    <text evidence="3">The sequence shown here is derived from an EMBL/GenBank/DDBJ whole genome shotgun (WGS) entry which is preliminary data.</text>
</comment>
<dbReference type="PANTHER" id="PTHR10127:SF814">
    <property type="entry name" value="MEPRIN A SUBUNIT BETA"/>
    <property type="match status" value="1"/>
</dbReference>
<evidence type="ECO:0000313" key="4">
    <source>
        <dbReference type="Proteomes" id="UP000014115"/>
    </source>
</evidence>
<dbReference type="MEROPS" id="M12.007"/>
<dbReference type="OrthoDB" id="5903218at2"/>
<keyword evidence="4" id="KW-1185">Reference proteome</keyword>
<accession>K2K3F3</accession>
<dbReference type="Pfam" id="PF01400">
    <property type="entry name" value="Astacin"/>
    <property type="match status" value="1"/>
</dbReference>
<keyword evidence="1" id="KW-0479">Metal-binding</keyword>
<reference evidence="3 4" key="1">
    <citation type="journal article" date="2012" name="J. Bacteriol.">
        <title>Genome Sequence of Idiomarina xiamenensis Type Strain 10-D-4.</title>
        <authorList>
            <person name="Lai Q."/>
            <person name="Wang L."/>
            <person name="Wang W."/>
            <person name="Shao Z."/>
        </authorList>
    </citation>
    <scope>NUCLEOTIDE SEQUENCE [LARGE SCALE GENOMIC DNA]</scope>
    <source>
        <strain evidence="3 4">10-D-4</strain>
    </source>
</reference>
<feature type="active site" evidence="1">
    <location>
        <position position="171"/>
    </location>
</feature>
<comment type="caution">
    <text evidence="1">Lacks conserved residue(s) required for the propagation of feature annotation.</text>
</comment>
<dbReference type="PROSITE" id="PS51864">
    <property type="entry name" value="ASTACIN"/>
    <property type="match status" value="1"/>
</dbReference>
<sequence>MLKQASKILLLSAIAYAPMTYAEKSAQTADALYQGQLETGEVVYKTLTGEVRDNKLIFESDIVIDEDLQASQYGIQPQGVIIDGSGYRWPSGFVPYVISGVFSSSEQNTIRQAMDVIESKANVRFINRTSQANYVSIIKGSGCYSSVGRRGGMQQLSLGNGCVYSGTAQHELLHALGFWHEQSRADRNSHVTVNYNNIEAGREHNFNQHISDGVDIGNYDYRSIMHYGNYAFSKNGQPTIQRIGSPSYTLGGNVMTSKDITTLVSMYGSPNAINPPQISGSGAYCRGYGELNWDPVSGADYYRIEGVSTSTGLLSFSNSTSNTYYSTNGSESLRYTVRACLNDGTCSERSNSILIRFYEICL</sequence>
<protein>
    <submittedName>
        <fullName evidence="3">Peptidase M12A, astacin</fullName>
    </submittedName>
</protein>
<dbReference type="STRING" id="740709.A10D4_10184"/>
<evidence type="ECO:0000313" key="3">
    <source>
        <dbReference type="EMBL" id="EKE82138.1"/>
    </source>
</evidence>
<proteinExistence type="predicted"/>
<keyword evidence="1" id="KW-0862">Zinc</keyword>
<evidence type="ECO:0000256" key="1">
    <source>
        <dbReference type="PROSITE-ProRule" id="PRU01211"/>
    </source>
</evidence>
<dbReference type="AlphaFoldDB" id="K2K3F3"/>
<dbReference type="Proteomes" id="UP000014115">
    <property type="component" value="Unassembled WGS sequence"/>
</dbReference>
<dbReference type="SMART" id="SM00235">
    <property type="entry name" value="ZnMc"/>
    <property type="match status" value="1"/>
</dbReference>
<dbReference type="SUPFAM" id="SSF55486">
    <property type="entry name" value="Metalloproteases ('zincins'), catalytic domain"/>
    <property type="match status" value="1"/>
</dbReference>
<gene>
    <name evidence="3" type="ORF">A10D4_10184</name>
</gene>
<feature type="binding site" evidence="1">
    <location>
        <position position="170"/>
    </location>
    <ligand>
        <name>Zn(2+)</name>
        <dbReference type="ChEBI" id="CHEBI:29105"/>
        <note>catalytic</note>
    </ligand>
</feature>
<dbReference type="InterPro" id="IPR001506">
    <property type="entry name" value="Peptidase_M12A"/>
</dbReference>
<dbReference type="InterPro" id="IPR024079">
    <property type="entry name" value="MetalloPept_cat_dom_sf"/>
</dbReference>
<name>K2K3F3_9GAMM</name>
<dbReference type="InterPro" id="IPR006026">
    <property type="entry name" value="Peptidase_Metallo"/>
</dbReference>
<evidence type="ECO:0000259" key="2">
    <source>
        <dbReference type="PROSITE" id="PS51864"/>
    </source>
</evidence>
<feature type="binding site" evidence="1">
    <location>
        <position position="174"/>
    </location>
    <ligand>
        <name>Zn(2+)</name>
        <dbReference type="ChEBI" id="CHEBI:29105"/>
        <note>catalytic</note>
    </ligand>
</feature>
<keyword evidence="1" id="KW-0645">Protease</keyword>
<dbReference type="eggNOG" id="COG3170">
    <property type="taxonomic scope" value="Bacteria"/>
</dbReference>
<dbReference type="CDD" id="cd04280">
    <property type="entry name" value="ZnMc_astacin_like"/>
    <property type="match status" value="1"/>
</dbReference>
<feature type="domain" description="Peptidase M12A" evidence="2">
    <location>
        <begin position="79"/>
        <end position="271"/>
    </location>
</feature>
<dbReference type="EMBL" id="AMRG01000012">
    <property type="protein sequence ID" value="EKE82138.1"/>
    <property type="molecule type" value="Genomic_DNA"/>
</dbReference>
<dbReference type="PANTHER" id="PTHR10127">
    <property type="entry name" value="DISCOIDIN, CUB, EGF, LAMININ , AND ZINC METALLOPROTEASE DOMAIN CONTAINING"/>
    <property type="match status" value="1"/>
</dbReference>
<keyword evidence="1" id="KW-0482">Metalloprotease</keyword>
<organism evidence="3 4">
    <name type="scientific">Idiomarina xiamenensis 10-D-4</name>
    <dbReference type="NCBI Taxonomy" id="740709"/>
    <lineage>
        <taxon>Bacteria</taxon>
        <taxon>Pseudomonadati</taxon>
        <taxon>Pseudomonadota</taxon>
        <taxon>Gammaproteobacteria</taxon>
        <taxon>Alteromonadales</taxon>
        <taxon>Idiomarinaceae</taxon>
        <taxon>Idiomarina</taxon>
    </lineage>
</organism>
<dbReference type="PATRIC" id="fig|740709.3.peg.2060"/>
<dbReference type="InterPro" id="IPR034035">
    <property type="entry name" value="Astacin-like_dom"/>
</dbReference>
<comment type="cofactor">
    <cofactor evidence="1">
        <name>Zn(2+)</name>
        <dbReference type="ChEBI" id="CHEBI:29105"/>
    </cofactor>
    <text evidence="1">Binds 1 zinc ion per subunit.</text>
</comment>
<dbReference type="GO" id="GO:0008270">
    <property type="term" value="F:zinc ion binding"/>
    <property type="evidence" value="ECO:0007669"/>
    <property type="project" value="UniProtKB-UniRule"/>
</dbReference>
<dbReference type="GO" id="GO:0004222">
    <property type="term" value="F:metalloendopeptidase activity"/>
    <property type="evidence" value="ECO:0007669"/>
    <property type="project" value="UniProtKB-UniRule"/>
</dbReference>
<feature type="binding site" evidence="1">
    <location>
        <position position="180"/>
    </location>
    <ligand>
        <name>Zn(2+)</name>
        <dbReference type="ChEBI" id="CHEBI:29105"/>
        <note>catalytic</note>
    </ligand>
</feature>
<dbReference type="GO" id="GO:0006508">
    <property type="term" value="P:proteolysis"/>
    <property type="evidence" value="ECO:0007669"/>
    <property type="project" value="UniProtKB-KW"/>
</dbReference>
<dbReference type="PRINTS" id="PR00480">
    <property type="entry name" value="ASTACIN"/>
</dbReference>
<dbReference type="Gene3D" id="3.40.390.10">
    <property type="entry name" value="Collagenase (Catalytic Domain)"/>
    <property type="match status" value="1"/>
</dbReference>
<keyword evidence="1" id="KW-0378">Hydrolase</keyword>